<sequence>MLLAIPSAYFMLLPEVLVYRSTFHINSKKYDSAKQLLVRSLALSDRNPLAYINLAYLNMLEGKFAQAQSDIAIAIQQNPNSSIAYLNQAAAAYYSGDYQAAIENSRKALRINSSDKRANLNILISHYMRGDYQLVLDLTENPASFRQHRESVLLVKLFALLACGKLNSAESYWAKTTCRYPDTKKIGNAAIASSRENYSEAISLLTDIRPGQLIDGTGHIVRATALSALGEPGLAYATISSNFERKLDHLSNFIVLSCIYHDCLLAKEGLNLLLKIERSYNQSISWQTQVALLHTRESDFEKALAITSRVLQNSPDHSLAINIQTICLAKTGNLEEARKWHARQLAQEGQFGLTQSADIHIKWASGKLDEALTAAEKLLQHDLNDLWSLKLKADLLDTSDHQSERNLASDLREQLRLLSINRQKELRDAMDKLPIEQLEDLPLLLG</sequence>
<accession>A0A8J7PGW4</accession>
<dbReference type="PROSITE" id="PS50005">
    <property type="entry name" value="TPR"/>
    <property type="match status" value="1"/>
</dbReference>
<dbReference type="InterPro" id="IPR019734">
    <property type="entry name" value="TPR_rpt"/>
</dbReference>
<evidence type="ECO:0000313" key="5">
    <source>
        <dbReference type="Proteomes" id="UP000664277"/>
    </source>
</evidence>
<dbReference type="PANTHER" id="PTHR44858">
    <property type="entry name" value="TETRATRICOPEPTIDE REPEAT PROTEIN 6"/>
    <property type="match status" value="1"/>
</dbReference>
<evidence type="ECO:0000256" key="1">
    <source>
        <dbReference type="ARBA" id="ARBA00022737"/>
    </source>
</evidence>
<dbReference type="Pfam" id="PF13432">
    <property type="entry name" value="TPR_16"/>
    <property type="match status" value="1"/>
</dbReference>
<keyword evidence="2 3" id="KW-0802">TPR repeat</keyword>
<dbReference type="PANTHER" id="PTHR44858:SF1">
    <property type="entry name" value="UDP-N-ACETYLGLUCOSAMINE--PEPTIDE N-ACETYLGLUCOSAMINYLTRANSFERASE SPINDLY-RELATED"/>
    <property type="match status" value="1"/>
</dbReference>
<dbReference type="SUPFAM" id="SSF48452">
    <property type="entry name" value="TPR-like"/>
    <property type="match status" value="2"/>
</dbReference>
<gene>
    <name evidence="4" type="ORF">J0M35_13330</name>
</gene>
<dbReference type="Gene3D" id="1.25.40.10">
    <property type="entry name" value="Tetratricopeptide repeat domain"/>
    <property type="match status" value="2"/>
</dbReference>
<name>A0A8J7PGW4_9BACT</name>
<keyword evidence="1" id="KW-0677">Repeat</keyword>
<dbReference type="InterPro" id="IPR050498">
    <property type="entry name" value="Ycf3"/>
</dbReference>
<evidence type="ECO:0000313" key="4">
    <source>
        <dbReference type="EMBL" id="MBN8661343.1"/>
    </source>
</evidence>
<dbReference type="SMART" id="SM00028">
    <property type="entry name" value="TPR"/>
    <property type="match status" value="5"/>
</dbReference>
<evidence type="ECO:0000256" key="2">
    <source>
        <dbReference type="ARBA" id="ARBA00022803"/>
    </source>
</evidence>
<dbReference type="Proteomes" id="UP000664277">
    <property type="component" value="Unassembled WGS sequence"/>
</dbReference>
<reference evidence="4" key="1">
    <citation type="submission" date="2021-02" db="EMBL/GenBank/DDBJ databases">
        <title>Genome-Resolved Metagenomics of a Microbial Community Performing Photosynthetic Biological Nutrient Removal.</title>
        <authorList>
            <person name="Mcdaniel E.A."/>
        </authorList>
    </citation>
    <scope>NUCLEOTIDE SEQUENCE</scope>
    <source>
        <strain evidence="4">UWPOB_OBS1</strain>
    </source>
</reference>
<protein>
    <submittedName>
        <fullName evidence="4">Tetratricopeptide repeat protein</fullName>
    </submittedName>
</protein>
<proteinExistence type="predicted"/>
<comment type="caution">
    <text evidence="4">The sequence shown here is derived from an EMBL/GenBank/DDBJ whole genome shotgun (WGS) entry which is preliminary data.</text>
</comment>
<feature type="repeat" description="TPR" evidence="3">
    <location>
        <begin position="82"/>
        <end position="115"/>
    </location>
</feature>
<organism evidence="4 5">
    <name type="scientific">Candidatus Obscuribacter phosphatis</name>
    <dbReference type="NCBI Taxonomy" id="1906157"/>
    <lineage>
        <taxon>Bacteria</taxon>
        <taxon>Bacillati</taxon>
        <taxon>Candidatus Melainabacteria</taxon>
        <taxon>Candidatus Obscuribacterales</taxon>
        <taxon>Candidatus Obscuribacteraceae</taxon>
        <taxon>Candidatus Obscuribacter</taxon>
    </lineage>
</organism>
<evidence type="ECO:0000256" key="3">
    <source>
        <dbReference type="PROSITE-ProRule" id="PRU00339"/>
    </source>
</evidence>
<dbReference type="InterPro" id="IPR011990">
    <property type="entry name" value="TPR-like_helical_dom_sf"/>
</dbReference>
<dbReference type="EMBL" id="JAFLCK010000019">
    <property type="protein sequence ID" value="MBN8661343.1"/>
    <property type="molecule type" value="Genomic_DNA"/>
</dbReference>
<dbReference type="AlphaFoldDB" id="A0A8J7PGW4"/>